<sequence length="90" mass="10047">MTFVFKHVAWVDLAFNLLTLMIFFIFSDRIGYKIQTFGLVYLFIILGLIGLTAISALSSFLSVRISIILGCLLFVPSGLNLLWVITLASD</sequence>
<accession>A0A0C1V9R7</accession>
<name>A0A0C1V9R7_9CYAN</name>
<reference evidence="1" key="3">
    <citation type="submission" date="2020-02" db="EMBL/GenBank/DDBJ databases">
        <authorList>
            <person name="Sarangi A.N."/>
            <person name="Ghosh S."/>
            <person name="Mukherjee M."/>
            <person name="Tripathy S."/>
        </authorList>
    </citation>
    <scope>NUCLEOTIDE SEQUENCE</scope>
    <source>
        <strain evidence="1">BDU141951</strain>
    </source>
</reference>
<protein>
    <submittedName>
        <fullName evidence="1">Uncharacterized protein</fullName>
    </submittedName>
</protein>
<reference evidence="1" key="1">
    <citation type="submission" date="2014-11" db="EMBL/GenBank/DDBJ databases">
        <authorList>
            <person name="Malar M.C."/>
            <person name="Sen D."/>
            <person name="Tripathy S."/>
        </authorList>
    </citation>
    <scope>NUCLEOTIDE SEQUENCE</scope>
    <source>
        <strain evidence="1">BDU141951</strain>
    </source>
</reference>
<organism evidence="1">
    <name type="scientific">Lyngbya confervoides BDU141951</name>
    <dbReference type="NCBI Taxonomy" id="1574623"/>
    <lineage>
        <taxon>Bacteria</taxon>
        <taxon>Bacillati</taxon>
        <taxon>Cyanobacteriota</taxon>
        <taxon>Cyanophyceae</taxon>
        <taxon>Oscillatoriophycideae</taxon>
        <taxon>Oscillatoriales</taxon>
        <taxon>Microcoleaceae</taxon>
        <taxon>Lyngbya</taxon>
    </lineage>
</organism>
<comment type="caution">
    <text evidence="1">The sequence shown here is derived from an EMBL/GenBank/DDBJ whole genome shotgun (WGS) entry which is preliminary data.</text>
</comment>
<dbReference type="AlphaFoldDB" id="A0A0C1V9R7"/>
<reference evidence="1" key="2">
    <citation type="journal article" date="2015" name="Genome Announc.">
        <title>Draft Genome Sequence of Filamentous Marine Cyanobacterium Lyngbya confervoides Strain BDU141951.</title>
        <authorList>
            <person name="Chandrababunaidu M.M."/>
            <person name="Sen D."/>
            <person name="Tripathy S."/>
        </authorList>
    </citation>
    <scope>NUCLEOTIDE SEQUENCE</scope>
    <source>
        <strain evidence="1">BDU141951</strain>
    </source>
</reference>
<gene>
    <name evidence="1" type="ORF">QQ91_020000</name>
</gene>
<dbReference type="EMBL" id="JTHE02000003">
    <property type="protein sequence ID" value="NEV69383.1"/>
    <property type="molecule type" value="Genomic_DNA"/>
</dbReference>
<evidence type="ECO:0000313" key="1">
    <source>
        <dbReference type="EMBL" id="NEV69383.1"/>
    </source>
</evidence>
<proteinExistence type="predicted"/>